<evidence type="ECO:0000313" key="2">
    <source>
        <dbReference type="Proteomes" id="UP000799118"/>
    </source>
</evidence>
<gene>
    <name evidence="1" type="ORF">BT96DRAFT_840098</name>
</gene>
<evidence type="ECO:0008006" key="3">
    <source>
        <dbReference type="Google" id="ProtNLM"/>
    </source>
</evidence>
<dbReference type="AlphaFoldDB" id="A0A6A4GK48"/>
<evidence type="ECO:0000313" key="1">
    <source>
        <dbReference type="EMBL" id="KAE9385908.1"/>
    </source>
</evidence>
<organism evidence="1 2">
    <name type="scientific">Gymnopus androsaceus JB14</name>
    <dbReference type="NCBI Taxonomy" id="1447944"/>
    <lineage>
        <taxon>Eukaryota</taxon>
        <taxon>Fungi</taxon>
        <taxon>Dikarya</taxon>
        <taxon>Basidiomycota</taxon>
        <taxon>Agaricomycotina</taxon>
        <taxon>Agaricomycetes</taxon>
        <taxon>Agaricomycetidae</taxon>
        <taxon>Agaricales</taxon>
        <taxon>Marasmiineae</taxon>
        <taxon>Omphalotaceae</taxon>
        <taxon>Gymnopus</taxon>
    </lineage>
</organism>
<dbReference type="OrthoDB" id="3247418at2759"/>
<name>A0A6A4GK48_9AGAR</name>
<feature type="non-terminal residue" evidence="1">
    <location>
        <position position="1"/>
    </location>
</feature>
<dbReference type="EMBL" id="ML769933">
    <property type="protein sequence ID" value="KAE9385908.1"/>
    <property type="molecule type" value="Genomic_DNA"/>
</dbReference>
<protein>
    <recommendedName>
        <fullName evidence="3">DUF4218 domain-containing protein</fullName>
    </recommendedName>
</protein>
<proteinExistence type="predicted"/>
<accession>A0A6A4GK48</accession>
<sequence length="153" mass="17660">DMKHSTFPSWMSPAPSQWGLARTGKLGGDEWKVVVSIHLVVTLIRLWSREAEESRKYKMLTNFVDLVKAGHILLLRGTTAELRAEYDLYIERYLREVLALYPDVNLAPNHHYSLHMSEFLESMGPGHPRSTPVFERTNHKLQLINKNRHAGEL</sequence>
<reference evidence="1" key="1">
    <citation type="journal article" date="2019" name="Environ. Microbiol.">
        <title>Fungal ecological strategies reflected in gene transcription - a case study of two litter decomposers.</title>
        <authorList>
            <person name="Barbi F."/>
            <person name="Kohler A."/>
            <person name="Barry K."/>
            <person name="Baskaran P."/>
            <person name="Daum C."/>
            <person name="Fauchery L."/>
            <person name="Ihrmark K."/>
            <person name="Kuo A."/>
            <person name="LaButti K."/>
            <person name="Lipzen A."/>
            <person name="Morin E."/>
            <person name="Grigoriev I.V."/>
            <person name="Henrissat B."/>
            <person name="Lindahl B."/>
            <person name="Martin F."/>
        </authorList>
    </citation>
    <scope>NUCLEOTIDE SEQUENCE</scope>
    <source>
        <strain evidence="1">JB14</strain>
    </source>
</reference>
<keyword evidence="2" id="KW-1185">Reference proteome</keyword>
<dbReference type="Proteomes" id="UP000799118">
    <property type="component" value="Unassembled WGS sequence"/>
</dbReference>